<evidence type="ECO:0000259" key="4">
    <source>
        <dbReference type="SMART" id="SM00184"/>
    </source>
</evidence>
<protein>
    <recommendedName>
        <fullName evidence="4">RING-type domain-containing protein</fullName>
    </recommendedName>
</protein>
<dbReference type="PROSITE" id="PS00518">
    <property type="entry name" value="ZF_RING_1"/>
    <property type="match status" value="1"/>
</dbReference>
<feature type="domain" description="RING-type" evidence="4">
    <location>
        <begin position="132"/>
        <end position="175"/>
    </location>
</feature>
<keyword evidence="6" id="KW-1185">Reference proteome</keyword>
<evidence type="ECO:0000313" key="6">
    <source>
        <dbReference type="Proteomes" id="UP000187209"/>
    </source>
</evidence>
<name>A0A1R2BZ22_9CILI</name>
<feature type="domain" description="RING-type" evidence="4">
    <location>
        <begin position="578"/>
        <end position="634"/>
    </location>
</feature>
<proteinExistence type="predicted"/>
<keyword evidence="2" id="KW-0863">Zinc-finger</keyword>
<dbReference type="EMBL" id="MPUH01000357">
    <property type="protein sequence ID" value="OMJ82028.1"/>
    <property type="molecule type" value="Genomic_DNA"/>
</dbReference>
<dbReference type="InterPro" id="IPR001841">
    <property type="entry name" value="Znf_RING"/>
</dbReference>
<dbReference type="Proteomes" id="UP000187209">
    <property type="component" value="Unassembled WGS sequence"/>
</dbReference>
<comment type="caution">
    <text evidence="5">The sequence shown here is derived from an EMBL/GenBank/DDBJ whole genome shotgun (WGS) entry which is preliminary data.</text>
</comment>
<keyword evidence="1" id="KW-0479">Metal-binding</keyword>
<evidence type="ECO:0000256" key="3">
    <source>
        <dbReference type="ARBA" id="ARBA00022833"/>
    </source>
</evidence>
<feature type="domain" description="RING-type" evidence="4">
    <location>
        <begin position="77"/>
        <end position="116"/>
    </location>
</feature>
<feature type="domain" description="RING-type" evidence="4">
    <location>
        <begin position="260"/>
        <end position="302"/>
    </location>
</feature>
<evidence type="ECO:0000313" key="5">
    <source>
        <dbReference type="EMBL" id="OMJ82028.1"/>
    </source>
</evidence>
<dbReference type="GO" id="GO:0008270">
    <property type="term" value="F:zinc ion binding"/>
    <property type="evidence" value="ECO:0007669"/>
    <property type="project" value="UniProtKB-KW"/>
</dbReference>
<organism evidence="5 6">
    <name type="scientific">Stentor coeruleus</name>
    <dbReference type="NCBI Taxonomy" id="5963"/>
    <lineage>
        <taxon>Eukaryota</taxon>
        <taxon>Sar</taxon>
        <taxon>Alveolata</taxon>
        <taxon>Ciliophora</taxon>
        <taxon>Postciliodesmatophora</taxon>
        <taxon>Heterotrichea</taxon>
        <taxon>Heterotrichida</taxon>
        <taxon>Stentoridae</taxon>
        <taxon>Stentor</taxon>
    </lineage>
</organism>
<accession>A0A1R2BZ22</accession>
<feature type="domain" description="RING-type" evidence="4">
    <location>
        <begin position="202"/>
        <end position="242"/>
    </location>
</feature>
<sequence>MKSLTDQKSNNTAPSVIGEKNEIACKKCHKPINIPSSDQCSNINSLCQNCILLNCIYHASFCIKCRLNMKYLDEITCSNCLSNTQTYKIPFCDTHQYCEKCLKSSFDYAASICAKCTKYFNNAFYRFKTDSCSICSSECEPNSLLRCHNYCRNCVKFSETNYDTFLKLNAACSLCIGQIYNQDETRKKEQEITPIEQNIIQCCNCENKALNGLYYKTPTCKNHEYCEDCLNHSKKEVFCYQCKQYFSSIRSEDILDNMICKFCDNGRNLIGCKFHSFCQNCKEFFIQNDFSKYHTFRSCKECYLKFQRLQQEYNTQIYAQNIECMQNLYPQQSNNLYIPQTVSYPQSENTNLVNSWSEYTQGNNNKILYSPTSSLPIKNFTNPQTESDEFKDPNEHLYEAISINKSKQESSVNPPPSQFTNKNVSEYPDPHPKYASYNPEISSAKNQIPNAPNSNPPQIESNEFQDSNEYLFKDISVKKLKQESSVKIPASYENISESSYSPEILLTSIKLDSSSSDINKNINLTLNLNKIPTEDCLKQIDAVVREGVGSGAMIPLCKYDFFDYLEPSETTFCLTANCTLCGTPDVYSCYLCNHNFCANCLFINAALEIYRFFEESQSNPLLIIKKFAYKCPKPSCRYNIKVPTSLVLSYLNKLTNREIVCNNFKLYESYKFQLEYVAKLSPYWIPYFDGLKSRVVL</sequence>
<keyword evidence="3" id="KW-0862">Zinc</keyword>
<dbReference type="SMART" id="SM00184">
    <property type="entry name" value="RING"/>
    <property type="match status" value="5"/>
</dbReference>
<reference evidence="5 6" key="1">
    <citation type="submission" date="2016-11" db="EMBL/GenBank/DDBJ databases">
        <title>The macronuclear genome of Stentor coeruleus: a giant cell with tiny introns.</title>
        <authorList>
            <person name="Slabodnick M."/>
            <person name="Ruby J.G."/>
            <person name="Reiff S.B."/>
            <person name="Swart E.C."/>
            <person name="Gosai S."/>
            <person name="Prabakaran S."/>
            <person name="Witkowska E."/>
            <person name="Larue G.E."/>
            <person name="Fisher S."/>
            <person name="Freeman R.M."/>
            <person name="Gunawardena J."/>
            <person name="Chu W."/>
            <person name="Stover N.A."/>
            <person name="Gregory B.D."/>
            <person name="Nowacki M."/>
            <person name="Derisi J."/>
            <person name="Roy S.W."/>
            <person name="Marshall W.F."/>
            <person name="Sood P."/>
        </authorList>
    </citation>
    <scope>NUCLEOTIDE SEQUENCE [LARGE SCALE GENOMIC DNA]</scope>
    <source>
        <strain evidence="5">WM001</strain>
    </source>
</reference>
<gene>
    <name evidence="5" type="ORF">SteCoe_17414</name>
</gene>
<evidence type="ECO:0000256" key="1">
    <source>
        <dbReference type="ARBA" id="ARBA00022723"/>
    </source>
</evidence>
<dbReference type="InterPro" id="IPR017907">
    <property type="entry name" value="Znf_RING_CS"/>
</dbReference>
<dbReference type="AlphaFoldDB" id="A0A1R2BZ22"/>
<evidence type="ECO:0000256" key="2">
    <source>
        <dbReference type="ARBA" id="ARBA00022771"/>
    </source>
</evidence>